<dbReference type="InterPro" id="IPR043128">
    <property type="entry name" value="Rev_trsase/Diguanyl_cyclase"/>
</dbReference>
<dbReference type="RefSeq" id="WP_091933816.1">
    <property type="nucleotide sequence ID" value="NZ_FNCY01000002.1"/>
</dbReference>
<dbReference type="PROSITE" id="PS50887">
    <property type="entry name" value="GGDEF"/>
    <property type="match status" value="1"/>
</dbReference>
<dbReference type="PANTHER" id="PTHR45138">
    <property type="entry name" value="REGULATORY COMPONENTS OF SENSORY TRANSDUCTION SYSTEM"/>
    <property type="match status" value="1"/>
</dbReference>
<dbReference type="PANTHER" id="PTHR45138:SF9">
    <property type="entry name" value="DIGUANYLATE CYCLASE DGCM-RELATED"/>
    <property type="match status" value="1"/>
</dbReference>
<dbReference type="Pfam" id="PF00990">
    <property type="entry name" value="GGDEF"/>
    <property type="match status" value="1"/>
</dbReference>
<dbReference type="CDD" id="cd01949">
    <property type="entry name" value="GGDEF"/>
    <property type="match status" value="1"/>
</dbReference>
<dbReference type="OrthoDB" id="9813903at2"/>
<dbReference type="InterPro" id="IPR029787">
    <property type="entry name" value="Nucleotide_cyclase"/>
</dbReference>
<gene>
    <name evidence="4" type="ORF">SAMN05660652_00745</name>
</gene>
<organism evidence="4 5">
    <name type="scientific">Propionivibrio dicarboxylicus</name>
    <dbReference type="NCBI Taxonomy" id="83767"/>
    <lineage>
        <taxon>Bacteria</taxon>
        <taxon>Pseudomonadati</taxon>
        <taxon>Pseudomonadota</taxon>
        <taxon>Betaproteobacteria</taxon>
        <taxon>Rhodocyclales</taxon>
        <taxon>Rhodocyclaceae</taxon>
        <taxon>Propionivibrio</taxon>
    </lineage>
</organism>
<dbReference type="AlphaFoldDB" id="A0A1G7XP16"/>
<dbReference type="SUPFAM" id="SSF55073">
    <property type="entry name" value="Nucleotide cyclase"/>
    <property type="match status" value="1"/>
</dbReference>
<keyword evidence="5" id="KW-1185">Reference proteome</keyword>
<proteinExistence type="predicted"/>
<dbReference type="Proteomes" id="UP000198607">
    <property type="component" value="Unassembled WGS sequence"/>
</dbReference>
<dbReference type="InterPro" id="IPR050469">
    <property type="entry name" value="Diguanylate_Cyclase"/>
</dbReference>
<protein>
    <recommendedName>
        <fullName evidence="1">diguanylate cyclase</fullName>
        <ecNumber evidence="1">2.7.7.65</ecNumber>
    </recommendedName>
</protein>
<accession>A0A1G7XP16</accession>
<dbReference type="STRING" id="83767.SAMN05660652_00745"/>
<dbReference type="Gene3D" id="3.30.70.270">
    <property type="match status" value="1"/>
</dbReference>
<evidence type="ECO:0000259" key="3">
    <source>
        <dbReference type="PROSITE" id="PS50887"/>
    </source>
</evidence>
<feature type="domain" description="GGDEF" evidence="3">
    <location>
        <begin position="113"/>
        <end position="241"/>
    </location>
</feature>
<reference evidence="4 5" key="1">
    <citation type="submission" date="2016-10" db="EMBL/GenBank/DDBJ databases">
        <authorList>
            <person name="de Groot N.N."/>
        </authorList>
    </citation>
    <scope>NUCLEOTIDE SEQUENCE [LARGE SCALE GENOMIC DNA]</scope>
    <source>
        <strain evidence="4 5">DSM 5885</strain>
    </source>
</reference>
<evidence type="ECO:0000313" key="4">
    <source>
        <dbReference type="EMBL" id="SDG85773.1"/>
    </source>
</evidence>
<dbReference type="GO" id="GO:0052621">
    <property type="term" value="F:diguanylate cyclase activity"/>
    <property type="evidence" value="ECO:0007669"/>
    <property type="project" value="UniProtKB-EC"/>
</dbReference>
<sequence>MNRSTPQIVLSNRLASRRLHRRPVRLTSSYLPPAVAQFPQSAPRILAGLPENVVRDAGMLELLAAEMRIAELEKALAEAREAALVDPLTGALNRRGFEQVCEREMARVARFGTRFCLVQIDLDDFKRLNDSFGHAVGDRALKYLVSRLRRSLRPSDVVARFGGEEFVVMLPDTAIDAALGVVRRFLQEFSSSNIPGTTQGMSFSAGVAMYCGAEDLDDVIQRADRAMYVAKRQGKRCVVAA</sequence>
<dbReference type="SMART" id="SM00267">
    <property type="entry name" value="GGDEF"/>
    <property type="match status" value="1"/>
</dbReference>
<evidence type="ECO:0000313" key="5">
    <source>
        <dbReference type="Proteomes" id="UP000198607"/>
    </source>
</evidence>
<dbReference type="InterPro" id="IPR000160">
    <property type="entry name" value="GGDEF_dom"/>
</dbReference>
<dbReference type="FunFam" id="3.30.70.270:FF:000001">
    <property type="entry name" value="Diguanylate cyclase domain protein"/>
    <property type="match status" value="1"/>
</dbReference>
<evidence type="ECO:0000256" key="1">
    <source>
        <dbReference type="ARBA" id="ARBA00012528"/>
    </source>
</evidence>
<dbReference type="EMBL" id="FNCY01000002">
    <property type="protein sequence ID" value="SDG85773.1"/>
    <property type="molecule type" value="Genomic_DNA"/>
</dbReference>
<comment type="catalytic activity">
    <reaction evidence="2">
        <text>2 GTP = 3',3'-c-di-GMP + 2 diphosphate</text>
        <dbReference type="Rhea" id="RHEA:24898"/>
        <dbReference type="ChEBI" id="CHEBI:33019"/>
        <dbReference type="ChEBI" id="CHEBI:37565"/>
        <dbReference type="ChEBI" id="CHEBI:58805"/>
        <dbReference type="EC" id="2.7.7.65"/>
    </reaction>
</comment>
<evidence type="ECO:0000256" key="2">
    <source>
        <dbReference type="ARBA" id="ARBA00034247"/>
    </source>
</evidence>
<name>A0A1G7XP16_9RHOO</name>
<dbReference type="NCBIfam" id="TIGR00254">
    <property type="entry name" value="GGDEF"/>
    <property type="match status" value="1"/>
</dbReference>
<dbReference type="EC" id="2.7.7.65" evidence="1"/>